<dbReference type="Proteomes" id="UP000233556">
    <property type="component" value="Unassembled WGS sequence"/>
</dbReference>
<reference evidence="3" key="2">
    <citation type="submission" date="2017-12" db="EMBL/GenBank/DDBJ databases">
        <title>Genome sequence of the Bar-tailed Godwit (Limosa lapponica baueri).</title>
        <authorList>
            <person name="Lima N.C.B."/>
            <person name="Parody-Merino A.M."/>
            <person name="Battley P.F."/>
            <person name="Fidler A.E."/>
            <person name="Prosdocimi F."/>
        </authorList>
    </citation>
    <scope>NUCLEOTIDE SEQUENCE [LARGE SCALE GENOMIC DNA]</scope>
</reference>
<gene>
    <name evidence="2" type="ORF">llap_11808</name>
</gene>
<sequence length="209" mass="22535">MNDLPEESERTARTRGRGSNQELKPGTFPKPGEGVLSSQLKVPGSPEGVYSFQLRKSQLKFQSAIRLSALAVTKEAPVQANFTTSEGPSIYPFKEKARRPLSAHLEGDEVGGEAEKVPTGPGQLRCPLLRSWSGGAGGPWSKTDTKLIVIRLCCHREPIRCLPGVPPPSSGKQKSNEVLALLGCDIPVLKRPKFLELTRIMAPSPEASG</sequence>
<dbReference type="AlphaFoldDB" id="A0A2I0TVP8"/>
<evidence type="ECO:0000313" key="3">
    <source>
        <dbReference type="Proteomes" id="UP000233556"/>
    </source>
</evidence>
<organism evidence="2 3">
    <name type="scientific">Limosa lapponica baueri</name>
    <dbReference type="NCBI Taxonomy" id="1758121"/>
    <lineage>
        <taxon>Eukaryota</taxon>
        <taxon>Metazoa</taxon>
        <taxon>Chordata</taxon>
        <taxon>Craniata</taxon>
        <taxon>Vertebrata</taxon>
        <taxon>Euteleostomi</taxon>
        <taxon>Archelosauria</taxon>
        <taxon>Archosauria</taxon>
        <taxon>Dinosauria</taxon>
        <taxon>Saurischia</taxon>
        <taxon>Theropoda</taxon>
        <taxon>Coelurosauria</taxon>
        <taxon>Aves</taxon>
        <taxon>Neognathae</taxon>
        <taxon>Neoaves</taxon>
        <taxon>Charadriiformes</taxon>
        <taxon>Scolopacidae</taxon>
        <taxon>Limosa</taxon>
    </lineage>
</organism>
<protein>
    <submittedName>
        <fullName evidence="2">Uncharacterized protein</fullName>
    </submittedName>
</protein>
<proteinExistence type="predicted"/>
<feature type="region of interest" description="Disordered" evidence="1">
    <location>
        <begin position="1"/>
        <end position="42"/>
    </location>
</feature>
<keyword evidence="3" id="KW-1185">Reference proteome</keyword>
<evidence type="ECO:0000256" key="1">
    <source>
        <dbReference type="SAM" id="MobiDB-lite"/>
    </source>
</evidence>
<name>A0A2I0TVP8_LIMLA</name>
<dbReference type="EMBL" id="KZ506940">
    <property type="protein sequence ID" value="PKU37884.1"/>
    <property type="molecule type" value="Genomic_DNA"/>
</dbReference>
<reference evidence="3" key="1">
    <citation type="submission" date="2017-11" db="EMBL/GenBank/DDBJ databases">
        <authorList>
            <person name="Lima N.C."/>
            <person name="Parody-Merino A.M."/>
            <person name="Battley P.F."/>
            <person name="Fidler A.E."/>
            <person name="Prosdocimi F."/>
        </authorList>
    </citation>
    <scope>NUCLEOTIDE SEQUENCE [LARGE SCALE GENOMIC DNA]</scope>
</reference>
<accession>A0A2I0TVP8</accession>
<evidence type="ECO:0000313" key="2">
    <source>
        <dbReference type="EMBL" id="PKU37884.1"/>
    </source>
</evidence>